<dbReference type="SUPFAM" id="SSF55729">
    <property type="entry name" value="Acyl-CoA N-acyltransferases (Nat)"/>
    <property type="match status" value="1"/>
</dbReference>
<feature type="domain" description="N-acetyltransferase" evidence="3">
    <location>
        <begin position="1"/>
        <end position="113"/>
    </location>
</feature>
<dbReference type="InterPro" id="IPR016181">
    <property type="entry name" value="Acyl_CoA_acyltransferase"/>
</dbReference>
<keyword evidence="5" id="KW-1185">Reference proteome</keyword>
<dbReference type="Pfam" id="PF00583">
    <property type="entry name" value="Acetyltransf_1"/>
    <property type="match status" value="1"/>
</dbReference>
<dbReference type="GO" id="GO:0016747">
    <property type="term" value="F:acyltransferase activity, transferring groups other than amino-acyl groups"/>
    <property type="evidence" value="ECO:0007669"/>
    <property type="project" value="InterPro"/>
</dbReference>
<dbReference type="AlphaFoldDB" id="A4XCI4"/>
<evidence type="ECO:0000259" key="3">
    <source>
        <dbReference type="PROSITE" id="PS51186"/>
    </source>
</evidence>
<name>A4XCI4_SALTO</name>
<dbReference type="PANTHER" id="PTHR43877">
    <property type="entry name" value="AMINOALKYLPHOSPHONATE N-ACETYLTRANSFERASE-RELATED-RELATED"/>
    <property type="match status" value="1"/>
</dbReference>
<reference evidence="5" key="1">
    <citation type="journal article" date="2007" name="Proc. Natl. Acad. Sci. U.S.A.">
        <title>Genome sequencing reveals complex secondary metabolome in the marine actinomycete Salinispora tropica.</title>
        <authorList>
            <person name="Udwary D.W."/>
            <person name="Zeigler L."/>
            <person name="Asolkar R.N."/>
            <person name="Singan V."/>
            <person name="Lapidus A."/>
            <person name="Fenical W."/>
            <person name="Jensen P.R."/>
            <person name="Moore B.S."/>
        </authorList>
    </citation>
    <scope>NUCLEOTIDE SEQUENCE [LARGE SCALE GENOMIC DNA]</scope>
    <source>
        <strain evidence="5">ATCC BAA-916 / DSM 44818 / CNB-440</strain>
    </source>
</reference>
<protein>
    <submittedName>
        <fullName evidence="4">GCN5-related N-acetyltransferase</fullName>
    </submittedName>
</protein>
<dbReference type="eggNOG" id="COG0456">
    <property type="taxonomic scope" value="Bacteria"/>
</dbReference>
<dbReference type="InterPro" id="IPR000182">
    <property type="entry name" value="GNAT_dom"/>
</dbReference>
<keyword evidence="2" id="KW-0012">Acyltransferase</keyword>
<dbReference type="PATRIC" id="fig|369723.5.peg.4357"/>
<evidence type="ECO:0000256" key="2">
    <source>
        <dbReference type="ARBA" id="ARBA00023315"/>
    </source>
</evidence>
<proteinExistence type="predicted"/>
<dbReference type="PROSITE" id="PS51186">
    <property type="entry name" value="GNAT"/>
    <property type="match status" value="1"/>
</dbReference>
<dbReference type="CDD" id="cd04301">
    <property type="entry name" value="NAT_SF"/>
    <property type="match status" value="1"/>
</dbReference>
<organism evidence="4 5">
    <name type="scientific">Salinispora tropica (strain ATCC BAA-916 / DSM 44818 / JCM 13857 / NBRC 105044 / CNB-440)</name>
    <dbReference type="NCBI Taxonomy" id="369723"/>
    <lineage>
        <taxon>Bacteria</taxon>
        <taxon>Bacillati</taxon>
        <taxon>Actinomycetota</taxon>
        <taxon>Actinomycetes</taxon>
        <taxon>Micromonosporales</taxon>
        <taxon>Micromonosporaceae</taxon>
        <taxon>Salinispora</taxon>
    </lineage>
</organism>
<dbReference type="HOGENOM" id="CLU_013985_34_9_11"/>
<dbReference type="KEGG" id="stp:Strop_4213"/>
<accession>A4XCI4</accession>
<sequence length="113" mass="12146">MGFLRARQARQESILYVARAEEGPIGFSQVYPTFSSVSLASVWTLNDLFVAPQARGSGVGRALVDRVISDAEAAGVIRVALATAEDNTSAQALYESAGFTTGHPVRHYLKRTC</sequence>
<evidence type="ECO:0000313" key="5">
    <source>
        <dbReference type="Proteomes" id="UP000000235"/>
    </source>
</evidence>
<dbReference type="InterPro" id="IPR050832">
    <property type="entry name" value="Bact_Acetyltransf"/>
</dbReference>
<dbReference type="Proteomes" id="UP000000235">
    <property type="component" value="Chromosome"/>
</dbReference>
<evidence type="ECO:0000313" key="4">
    <source>
        <dbReference type="EMBL" id="ABP56641.1"/>
    </source>
</evidence>
<dbReference type="Gene3D" id="3.40.630.30">
    <property type="match status" value="1"/>
</dbReference>
<keyword evidence="1 4" id="KW-0808">Transferase</keyword>
<evidence type="ECO:0000256" key="1">
    <source>
        <dbReference type="ARBA" id="ARBA00022679"/>
    </source>
</evidence>
<dbReference type="EMBL" id="CP000667">
    <property type="protein sequence ID" value="ABP56641.1"/>
    <property type="molecule type" value="Genomic_DNA"/>
</dbReference>
<gene>
    <name evidence="4" type="ordered locus">Strop_4213</name>
</gene>